<sequence length="196" mass="23129">MSLQNAVLGILTYSPMTGYQLGKIFDKSVNYSWTASLSQIYRELGILEKKGFVTSEIEKQDDRPDKRIYYITDEGKEAFVQWLEDFPENFASPKRDEFALRIFFGSQLDDAEMIRQFQKFVKEREEFGKIMDRQKTAVMELNRSIKKTTEKTSDQKDELYWNFIIKRAMMTNEVLIQWAKECIGELLKRRIRGGSK</sequence>
<dbReference type="RefSeq" id="WP_227020504.1">
    <property type="nucleotide sequence ID" value="NZ_JAGSND010000026.1"/>
</dbReference>
<dbReference type="SUPFAM" id="SSF46785">
    <property type="entry name" value="Winged helix' DNA-binding domain"/>
    <property type="match status" value="1"/>
</dbReference>
<dbReference type="InterPro" id="IPR018309">
    <property type="entry name" value="Tscrpt_reg_PadR_C"/>
</dbReference>
<protein>
    <submittedName>
        <fullName evidence="3">PadR family transcriptional regulator</fullName>
    </submittedName>
</protein>
<dbReference type="Gene3D" id="1.10.10.10">
    <property type="entry name" value="Winged helix-like DNA-binding domain superfamily/Winged helix DNA-binding domain"/>
    <property type="match status" value="1"/>
</dbReference>
<dbReference type="PANTHER" id="PTHR43252:SF2">
    <property type="entry name" value="TRANSCRIPTION REGULATOR, PADR-LIKE FAMILY"/>
    <property type="match status" value="1"/>
</dbReference>
<feature type="domain" description="Transcription regulator PadR N-terminal" evidence="1">
    <location>
        <begin position="7"/>
        <end position="79"/>
    </location>
</feature>
<feature type="domain" description="Transcription regulator PadR C-terminal" evidence="2">
    <location>
        <begin position="95"/>
        <end position="186"/>
    </location>
</feature>
<dbReference type="Pfam" id="PF10400">
    <property type="entry name" value="Vir_act_alpha_C"/>
    <property type="match status" value="1"/>
</dbReference>
<dbReference type="Proteomes" id="UP000675664">
    <property type="component" value="Unassembled WGS sequence"/>
</dbReference>
<dbReference type="InterPro" id="IPR005149">
    <property type="entry name" value="Tscrpt_reg_PadR_N"/>
</dbReference>
<dbReference type="Pfam" id="PF03551">
    <property type="entry name" value="PadR"/>
    <property type="match status" value="1"/>
</dbReference>
<proteinExistence type="predicted"/>
<gene>
    <name evidence="3" type="ORF">KCX82_21200</name>
</gene>
<reference evidence="3" key="1">
    <citation type="submission" date="2021-04" db="EMBL/GenBank/DDBJ databases">
        <title>Sinoanaerobacter chloroacetimidivorans sp. nov., an obligate anaerobic bacterium isolated from anaerobic sludge.</title>
        <authorList>
            <person name="Bao Y."/>
        </authorList>
    </citation>
    <scope>NUCLEOTIDE SEQUENCE</scope>
    <source>
        <strain evidence="3">BAD-6</strain>
    </source>
</reference>
<evidence type="ECO:0000313" key="3">
    <source>
        <dbReference type="EMBL" id="MBR0600389.1"/>
    </source>
</evidence>
<accession>A0A8J7W3V7</accession>
<comment type="caution">
    <text evidence="3">The sequence shown here is derived from an EMBL/GenBank/DDBJ whole genome shotgun (WGS) entry which is preliminary data.</text>
</comment>
<dbReference type="EMBL" id="JAGSND010000026">
    <property type="protein sequence ID" value="MBR0600389.1"/>
    <property type="molecule type" value="Genomic_DNA"/>
</dbReference>
<evidence type="ECO:0000259" key="2">
    <source>
        <dbReference type="Pfam" id="PF10400"/>
    </source>
</evidence>
<dbReference type="InterPro" id="IPR036390">
    <property type="entry name" value="WH_DNA-bd_sf"/>
</dbReference>
<organism evidence="3 4">
    <name type="scientific">Sinanaerobacter chloroacetimidivorans</name>
    <dbReference type="NCBI Taxonomy" id="2818044"/>
    <lineage>
        <taxon>Bacteria</taxon>
        <taxon>Bacillati</taxon>
        <taxon>Bacillota</taxon>
        <taxon>Clostridia</taxon>
        <taxon>Peptostreptococcales</taxon>
        <taxon>Anaerovoracaceae</taxon>
        <taxon>Sinanaerobacter</taxon>
    </lineage>
</organism>
<dbReference type="Gene3D" id="6.10.140.190">
    <property type="match status" value="1"/>
</dbReference>
<dbReference type="InterPro" id="IPR036388">
    <property type="entry name" value="WH-like_DNA-bd_sf"/>
</dbReference>
<name>A0A8J7W3V7_9FIRM</name>
<dbReference type="PANTHER" id="PTHR43252">
    <property type="entry name" value="TRANSCRIPTIONAL REGULATOR YQJI"/>
    <property type="match status" value="1"/>
</dbReference>
<evidence type="ECO:0000313" key="4">
    <source>
        <dbReference type="Proteomes" id="UP000675664"/>
    </source>
</evidence>
<reference evidence="3" key="2">
    <citation type="submission" date="2021-04" db="EMBL/GenBank/DDBJ databases">
        <authorList>
            <person name="Liu J."/>
        </authorList>
    </citation>
    <scope>NUCLEOTIDE SEQUENCE</scope>
    <source>
        <strain evidence="3">BAD-6</strain>
    </source>
</reference>
<keyword evidence="4" id="KW-1185">Reference proteome</keyword>
<dbReference type="AlphaFoldDB" id="A0A8J7W3V7"/>
<evidence type="ECO:0000259" key="1">
    <source>
        <dbReference type="Pfam" id="PF03551"/>
    </source>
</evidence>